<feature type="compositionally biased region" description="Polar residues" evidence="5">
    <location>
        <begin position="710"/>
        <end position="722"/>
    </location>
</feature>
<evidence type="ECO:0000256" key="2">
    <source>
        <dbReference type="ARBA" id="ARBA00022741"/>
    </source>
</evidence>
<dbReference type="InterPro" id="IPR008271">
    <property type="entry name" value="Ser/Thr_kinase_AS"/>
</dbReference>
<dbReference type="GO" id="GO:0005737">
    <property type="term" value="C:cytoplasm"/>
    <property type="evidence" value="ECO:0007669"/>
    <property type="project" value="TreeGrafter"/>
</dbReference>
<dbReference type="Gene3D" id="3.30.200.20">
    <property type="entry name" value="Phosphorylase Kinase, domain 1"/>
    <property type="match status" value="1"/>
</dbReference>
<dbReference type="PANTHER" id="PTHR48012">
    <property type="entry name" value="STERILE20-LIKE KINASE, ISOFORM B-RELATED"/>
    <property type="match status" value="1"/>
</dbReference>
<reference evidence="7 8" key="1">
    <citation type="submission" date="2021-03" db="EMBL/GenBank/DDBJ databases">
        <title>Leishmania (Mundinia) martiniquensis Genome sequencing and assembly.</title>
        <authorList>
            <person name="Almutairi H."/>
            <person name="Gatherer D."/>
        </authorList>
    </citation>
    <scope>NUCLEOTIDE SEQUENCE [LARGE SCALE GENOMIC DNA]</scope>
    <source>
        <strain evidence="7">LSCM1</strain>
    </source>
</reference>
<evidence type="ECO:0000313" key="7">
    <source>
        <dbReference type="EMBL" id="KAG5481500.1"/>
    </source>
</evidence>
<name>A0A836HCA1_9TRYP</name>
<keyword evidence="8" id="KW-1185">Reference proteome</keyword>
<evidence type="ECO:0000256" key="3">
    <source>
        <dbReference type="ARBA" id="ARBA00022840"/>
    </source>
</evidence>
<dbReference type="InterPro" id="IPR000719">
    <property type="entry name" value="Prot_kinase_dom"/>
</dbReference>
<dbReference type="PROSITE" id="PS50011">
    <property type="entry name" value="PROTEIN_KINASE_DOM"/>
    <property type="match status" value="1"/>
</dbReference>
<evidence type="ECO:0000313" key="8">
    <source>
        <dbReference type="Proteomes" id="UP000673552"/>
    </source>
</evidence>
<dbReference type="InterPro" id="IPR017441">
    <property type="entry name" value="Protein_kinase_ATP_BS"/>
</dbReference>
<protein>
    <recommendedName>
        <fullName evidence="1">non-specific serine/threonine protein kinase</fullName>
        <ecNumber evidence="1">2.7.11.1</ecNumber>
    </recommendedName>
</protein>
<keyword evidence="2 4" id="KW-0547">Nucleotide-binding</keyword>
<feature type="region of interest" description="Disordered" evidence="5">
    <location>
        <begin position="591"/>
        <end position="618"/>
    </location>
</feature>
<feature type="domain" description="Protein kinase" evidence="6">
    <location>
        <begin position="827"/>
        <end position="1153"/>
    </location>
</feature>
<feature type="binding site" evidence="4">
    <location>
        <position position="856"/>
    </location>
    <ligand>
        <name>ATP</name>
        <dbReference type="ChEBI" id="CHEBI:30616"/>
    </ligand>
</feature>
<dbReference type="GeneID" id="92515484"/>
<dbReference type="RefSeq" id="XP_067179607.1">
    <property type="nucleotide sequence ID" value="XM_067322972.1"/>
</dbReference>
<proteinExistence type="predicted"/>
<dbReference type="EMBL" id="JAFEUZ010000017">
    <property type="protein sequence ID" value="KAG5481500.1"/>
    <property type="molecule type" value="Genomic_DNA"/>
</dbReference>
<dbReference type="EC" id="2.7.11.1" evidence="1"/>
<evidence type="ECO:0000256" key="4">
    <source>
        <dbReference type="PROSITE-ProRule" id="PRU10141"/>
    </source>
</evidence>
<feature type="region of interest" description="Disordered" evidence="5">
    <location>
        <begin position="710"/>
        <end position="790"/>
    </location>
</feature>
<sequence>MFGCGTPLNRVASDRDCFCRRHRRRSHSLSLDASMSSAEESDHGGVMQDLEEAAAAAAANADGTDGFGGAMCAGKVNKGLLTSTAAGVASARGSSGEDLLGGGAGANASRTGGLSRGRTAADSPSLKSGASSARRGRDEVDVAAKGIPIEVRRFQCTKSILALKEATKNDASPVPTKLMDFIVSLTSYNGVCTQKEMCDWLVAQMCDRIETGQLWVIVKTSNLLFALLWRGSRTFIESIRAGGGSLFQVSHLVDVIRHTPQENISGERLPCSLQPIKQAAAGQRSAFNREKPTNTAGSMGDVPPPTPGFLERLRQRGVRNRKAKLWFSQASDGAAVNVSPSLDLHEREIGFFISNTAYMESLCEYRFRHPTLDLAHGEILCDADDGSVNSTASSASGAATRRITPVTWKELLDDTLELIKSIATTDPRVLTCPTGMIMTATRIRNAVLLYQVACRALVRLVHSILTSLRTLVNSAQTGLGVPGATTHTASAEPLPSVRTGSGSSISSFFAENSATVDVRLPSETARRLVKMHYGAIYQFNRTVRILKSYCKATEQVSAEIARKAAVSLKLIPEDDFAAFRDALSQLQRDDCAEGAGQSHLGEQPSSQATGGGSSTSTAPPMGGAALSALLLLYEFHATSKGEAQPMWSRQVDAVCALFEEKESAILHQIFQDGLDGLWGQWRDFTNNGMAAAEKALRMSSESTILAAKGPSSSVQGILSSDGSAPGSVGSRGSGPDATAQNSARMLRSPPAGVPRSQAMELGSSDEKLGSISPDNSSVNNNSDSVANTEKSSEMSIEALLQDEDVVVICNEECSCNDTLQLVNRFQVLLDIPLGQGSYGKVFRAWDEMTGCYLAAKELPLDTSKAPSVAVREVLQEYSVLTELSHPNIVRVVAFMVMKEKARIYMEWMPSGSLQDVLRHHPRGALRESIVRRYARDVVSGLVYLHSRGVIHRDVKPANMLLSSDGTVKLTDFGTSLVFSGNSRTLESGAIIGTAAYMAPECVQGTYSPASDIWSFGCSVVQLITGHLPWYNAQVGSSPEPIALLFKIGSLDDSTHLERPHDPLVATFSSTQATDDLSVNLDAALSSPNTTSVPPTSIPALPAAFTAVPPVATMAMTTSPLDVSAELIDMLNAIFAVDRKQRPTARELLRHPFFTALNVA</sequence>
<keyword evidence="3 4" id="KW-0067">ATP-binding</keyword>
<feature type="region of interest" description="Disordered" evidence="5">
    <location>
        <begin position="282"/>
        <end position="306"/>
    </location>
</feature>
<accession>A0A836HCA1</accession>
<evidence type="ECO:0000259" key="6">
    <source>
        <dbReference type="PROSITE" id="PS50011"/>
    </source>
</evidence>
<dbReference type="GO" id="GO:0005524">
    <property type="term" value="F:ATP binding"/>
    <property type="evidence" value="ECO:0007669"/>
    <property type="project" value="UniProtKB-UniRule"/>
</dbReference>
<dbReference type="PROSITE" id="PS00107">
    <property type="entry name" value="PROTEIN_KINASE_ATP"/>
    <property type="match status" value="1"/>
</dbReference>
<dbReference type="OrthoDB" id="262201at2759"/>
<dbReference type="Pfam" id="PF00069">
    <property type="entry name" value="Pkinase"/>
    <property type="match status" value="1"/>
</dbReference>
<dbReference type="PROSITE" id="PS00108">
    <property type="entry name" value="PROTEIN_KINASE_ST"/>
    <property type="match status" value="1"/>
</dbReference>
<dbReference type="InterPro" id="IPR011009">
    <property type="entry name" value="Kinase-like_dom_sf"/>
</dbReference>
<dbReference type="SUPFAM" id="SSF56112">
    <property type="entry name" value="Protein kinase-like (PK-like)"/>
    <property type="match status" value="1"/>
</dbReference>
<dbReference type="AlphaFoldDB" id="A0A836HCA1"/>
<dbReference type="Proteomes" id="UP000673552">
    <property type="component" value="Chromosome 17"/>
</dbReference>
<evidence type="ECO:0000256" key="1">
    <source>
        <dbReference type="ARBA" id="ARBA00012513"/>
    </source>
</evidence>
<feature type="region of interest" description="Disordered" evidence="5">
    <location>
        <begin position="92"/>
        <end position="134"/>
    </location>
</feature>
<dbReference type="KEGG" id="lmat:92515484"/>
<dbReference type="PANTHER" id="PTHR48012:SF26">
    <property type="entry name" value="SERINE_THREONINE-PROTEIN KINASE DDB_G0283821-RELATED"/>
    <property type="match status" value="1"/>
</dbReference>
<comment type="caution">
    <text evidence="7">The sequence shown here is derived from an EMBL/GenBank/DDBJ whole genome shotgun (WGS) entry which is preliminary data.</text>
</comment>
<gene>
    <name evidence="7" type="ORF">LSCM1_05518</name>
</gene>
<dbReference type="GO" id="GO:0004674">
    <property type="term" value="F:protein serine/threonine kinase activity"/>
    <property type="evidence" value="ECO:0007669"/>
    <property type="project" value="UniProtKB-EC"/>
</dbReference>
<dbReference type="InterPro" id="IPR050629">
    <property type="entry name" value="STE20/SPS1-PAK"/>
</dbReference>
<evidence type="ECO:0000256" key="5">
    <source>
        <dbReference type="SAM" id="MobiDB-lite"/>
    </source>
</evidence>
<organism evidence="7 8">
    <name type="scientific">Leishmania martiniquensis</name>
    <dbReference type="NCBI Taxonomy" id="1580590"/>
    <lineage>
        <taxon>Eukaryota</taxon>
        <taxon>Discoba</taxon>
        <taxon>Euglenozoa</taxon>
        <taxon>Kinetoplastea</taxon>
        <taxon>Metakinetoplastina</taxon>
        <taxon>Trypanosomatida</taxon>
        <taxon>Trypanosomatidae</taxon>
        <taxon>Leishmaniinae</taxon>
        <taxon>Leishmania</taxon>
    </lineage>
</organism>
<dbReference type="SMART" id="SM00220">
    <property type="entry name" value="S_TKc"/>
    <property type="match status" value="1"/>
</dbReference>
<feature type="compositionally biased region" description="Low complexity" evidence="5">
    <location>
        <begin position="603"/>
        <end position="618"/>
    </location>
</feature>
<feature type="compositionally biased region" description="Low complexity" evidence="5">
    <location>
        <begin position="774"/>
        <end position="785"/>
    </location>
</feature>
<dbReference type="Gene3D" id="1.10.510.10">
    <property type="entry name" value="Transferase(Phosphotransferase) domain 1"/>
    <property type="match status" value="1"/>
</dbReference>